<gene>
    <name evidence="1" type="ORF">H8Z77_00790</name>
</gene>
<comment type="caution">
    <text evidence="1">The sequence shown here is derived from an EMBL/GenBank/DDBJ whole genome shotgun (WGS) entry which is preliminary data.</text>
</comment>
<organism evidence="1 2">
    <name type="scientific">Clostridium facile</name>
    <dbReference type="NCBI Taxonomy" id="2763035"/>
    <lineage>
        <taxon>Bacteria</taxon>
        <taxon>Bacillati</taxon>
        <taxon>Bacillota</taxon>
        <taxon>Clostridia</taxon>
        <taxon>Eubacteriales</taxon>
        <taxon>Clostridiaceae</taxon>
        <taxon>Clostridium</taxon>
    </lineage>
</organism>
<evidence type="ECO:0000313" key="2">
    <source>
        <dbReference type="Proteomes" id="UP000649151"/>
    </source>
</evidence>
<evidence type="ECO:0000313" key="1">
    <source>
        <dbReference type="EMBL" id="MBC5786563.1"/>
    </source>
</evidence>
<sequence length="72" mass="8267">MMIKKHFHSISDIQKLQQIACEVEEPVFLHSLDGSVKVDAKSFIGLFALDFSQDVYVVTESDWVERQVNQIV</sequence>
<dbReference type="EMBL" id="JACOQK010000001">
    <property type="protein sequence ID" value="MBC5786563.1"/>
    <property type="molecule type" value="Genomic_DNA"/>
</dbReference>
<reference evidence="1 2" key="1">
    <citation type="submission" date="2020-08" db="EMBL/GenBank/DDBJ databases">
        <title>Genome public.</title>
        <authorList>
            <person name="Liu C."/>
            <person name="Sun Q."/>
        </authorList>
    </citation>
    <scope>NUCLEOTIDE SEQUENCE [LARGE SCALE GENOMIC DNA]</scope>
    <source>
        <strain evidence="1 2">NSJ-27</strain>
    </source>
</reference>
<name>A0ABR7IN52_9CLOT</name>
<evidence type="ECO:0008006" key="3">
    <source>
        <dbReference type="Google" id="ProtNLM"/>
    </source>
</evidence>
<proteinExistence type="predicted"/>
<accession>A0ABR7IN52</accession>
<keyword evidence="2" id="KW-1185">Reference proteome</keyword>
<protein>
    <recommendedName>
        <fullName evidence="3">PTS HPr component phosphorylation site</fullName>
    </recommendedName>
</protein>
<dbReference type="Proteomes" id="UP000649151">
    <property type="component" value="Unassembled WGS sequence"/>
</dbReference>
<dbReference type="RefSeq" id="WP_069988189.1">
    <property type="nucleotide sequence ID" value="NZ_JACOQK010000001.1"/>
</dbReference>